<protein>
    <submittedName>
        <fullName evidence="2">Uncharacterized protein</fullName>
    </submittedName>
</protein>
<accession>A0A8D0HI46</accession>
<keyword evidence="1" id="KW-0472">Membrane</keyword>
<sequence>MFFGGDYIFTWTNFIGLNISIAGSLVYSYITFTEEQMSKQSEAGSKLMDIKGKSSQPEKPGVLSFLPCLSCNSAVLRQLLLGSVLVTERISTFGFCFSVYF</sequence>
<proteinExistence type="predicted"/>
<evidence type="ECO:0000313" key="3">
    <source>
        <dbReference type="Proteomes" id="UP000694392"/>
    </source>
</evidence>
<reference evidence="2" key="1">
    <citation type="submission" date="2025-08" db="UniProtKB">
        <authorList>
            <consortium name="Ensembl"/>
        </authorList>
    </citation>
    <scope>IDENTIFICATION</scope>
</reference>
<evidence type="ECO:0000313" key="2">
    <source>
        <dbReference type="Ensembl" id="ENSSPUP00000019566.1"/>
    </source>
</evidence>
<dbReference type="AlphaFoldDB" id="A0A8D0HI46"/>
<organism evidence="2 3">
    <name type="scientific">Sphenodon punctatus</name>
    <name type="common">Tuatara</name>
    <name type="synonym">Hatteria punctata</name>
    <dbReference type="NCBI Taxonomy" id="8508"/>
    <lineage>
        <taxon>Eukaryota</taxon>
        <taxon>Metazoa</taxon>
        <taxon>Chordata</taxon>
        <taxon>Craniata</taxon>
        <taxon>Vertebrata</taxon>
        <taxon>Euteleostomi</taxon>
        <taxon>Lepidosauria</taxon>
        <taxon>Sphenodontia</taxon>
        <taxon>Sphenodontidae</taxon>
        <taxon>Sphenodon</taxon>
    </lineage>
</organism>
<keyword evidence="1" id="KW-1133">Transmembrane helix</keyword>
<evidence type="ECO:0000256" key="1">
    <source>
        <dbReference type="SAM" id="Phobius"/>
    </source>
</evidence>
<dbReference type="GeneTree" id="ENSGT00940000155665"/>
<reference evidence="2" key="2">
    <citation type="submission" date="2025-09" db="UniProtKB">
        <authorList>
            <consortium name="Ensembl"/>
        </authorList>
    </citation>
    <scope>IDENTIFICATION</scope>
</reference>
<keyword evidence="1" id="KW-0812">Transmembrane</keyword>
<feature type="transmembrane region" description="Helical" evidence="1">
    <location>
        <begin position="12"/>
        <end position="30"/>
    </location>
</feature>
<keyword evidence="3" id="KW-1185">Reference proteome</keyword>
<dbReference type="Ensembl" id="ENSSPUT00000020846.1">
    <property type="protein sequence ID" value="ENSSPUP00000019566.1"/>
    <property type="gene ID" value="ENSSPUG00000015074.1"/>
</dbReference>
<dbReference type="Proteomes" id="UP000694392">
    <property type="component" value="Unplaced"/>
</dbReference>
<name>A0A8D0HI46_SPHPU</name>